<dbReference type="EMBL" id="JABFCX010000002">
    <property type="protein sequence ID" value="NNU15556.1"/>
    <property type="molecule type" value="Genomic_DNA"/>
</dbReference>
<dbReference type="InterPro" id="IPR000792">
    <property type="entry name" value="Tscrpt_reg_LuxR_C"/>
</dbReference>
<accession>A0A7Y3RK82</accession>
<evidence type="ECO:0000313" key="7">
    <source>
        <dbReference type="Proteomes" id="UP000536835"/>
    </source>
</evidence>
<dbReference type="Pfam" id="PF00072">
    <property type="entry name" value="Response_reg"/>
    <property type="match status" value="1"/>
</dbReference>
<evidence type="ECO:0000259" key="4">
    <source>
        <dbReference type="PROSITE" id="PS50043"/>
    </source>
</evidence>
<evidence type="ECO:0000256" key="3">
    <source>
        <dbReference type="PROSITE-ProRule" id="PRU00169"/>
    </source>
</evidence>
<keyword evidence="2" id="KW-0238">DNA-binding</keyword>
<dbReference type="RefSeq" id="WP_173197101.1">
    <property type="nucleotide sequence ID" value="NZ_JABFCX010000002.1"/>
</dbReference>
<dbReference type="Pfam" id="PF00196">
    <property type="entry name" value="GerE"/>
    <property type="match status" value="1"/>
</dbReference>
<dbReference type="Gene3D" id="1.10.10.10">
    <property type="entry name" value="Winged helix-like DNA-binding domain superfamily/Winged helix DNA-binding domain"/>
    <property type="match status" value="1"/>
</dbReference>
<dbReference type="Gene3D" id="3.40.50.2300">
    <property type="match status" value="1"/>
</dbReference>
<feature type="modified residue" description="4-aspartylphosphate" evidence="3">
    <location>
        <position position="55"/>
    </location>
</feature>
<dbReference type="GO" id="GO:0000160">
    <property type="term" value="P:phosphorelay signal transduction system"/>
    <property type="evidence" value="ECO:0007669"/>
    <property type="project" value="InterPro"/>
</dbReference>
<dbReference type="SUPFAM" id="SSF46894">
    <property type="entry name" value="C-terminal effector domain of the bipartite response regulators"/>
    <property type="match status" value="1"/>
</dbReference>
<evidence type="ECO:0000259" key="5">
    <source>
        <dbReference type="PROSITE" id="PS50110"/>
    </source>
</evidence>
<evidence type="ECO:0000313" key="6">
    <source>
        <dbReference type="EMBL" id="NNU15556.1"/>
    </source>
</evidence>
<dbReference type="InterPro" id="IPR016032">
    <property type="entry name" value="Sig_transdc_resp-reg_C-effctor"/>
</dbReference>
<dbReference type="PROSITE" id="PS50110">
    <property type="entry name" value="RESPONSE_REGULATORY"/>
    <property type="match status" value="1"/>
</dbReference>
<gene>
    <name evidence="6" type="ORF">HK107_04390</name>
</gene>
<dbReference type="PROSITE" id="PS00622">
    <property type="entry name" value="HTH_LUXR_1"/>
    <property type="match status" value="1"/>
</dbReference>
<dbReference type="Proteomes" id="UP000536835">
    <property type="component" value="Unassembled WGS sequence"/>
</dbReference>
<dbReference type="InterPro" id="IPR051015">
    <property type="entry name" value="EvgA-like"/>
</dbReference>
<dbReference type="SUPFAM" id="SSF52172">
    <property type="entry name" value="CheY-like"/>
    <property type="match status" value="1"/>
</dbReference>
<evidence type="ECO:0000256" key="1">
    <source>
        <dbReference type="ARBA" id="ARBA00022553"/>
    </source>
</evidence>
<dbReference type="SMART" id="SM00421">
    <property type="entry name" value="HTH_LUXR"/>
    <property type="match status" value="1"/>
</dbReference>
<sequence length="209" mass="22028">MVAPIVIADDHPLFRAALVGAVGKAAPEREVIERETLEGAFAALEAGPVGLLTLDLHMPDSDGLAGLLQVRSLYPAVPVLVVSGDTAPGLPGRAAALGASGFVPKSSDLPTIREAVEAVLDGETWLPEEAEPSEEDAALASLTPTQLKVLVHVRDGLLNKQIAYELDISEATVKAHMTAVMQKLGVQTRTQAAMMARRLDVKPSERSED</sequence>
<protein>
    <submittedName>
        <fullName evidence="6">Response regulator transcription factor</fullName>
    </submittedName>
</protein>
<dbReference type="InterPro" id="IPR011006">
    <property type="entry name" value="CheY-like_superfamily"/>
</dbReference>
<feature type="domain" description="Response regulatory" evidence="5">
    <location>
        <begin position="4"/>
        <end position="120"/>
    </location>
</feature>
<keyword evidence="7" id="KW-1185">Reference proteome</keyword>
<reference evidence="6 7" key="1">
    <citation type="submission" date="2020-05" db="EMBL/GenBank/DDBJ databases">
        <title>Parvularcula mediterraneae sp. nov., isolated from polypropylene straw from shallow seawater of the seashore of Laganas in Zakynthos island, Greece.</title>
        <authorList>
            <person name="Szabo I."/>
            <person name="Al-Omari J."/>
            <person name="Rado J."/>
            <person name="Szerdahelyi G.S."/>
        </authorList>
    </citation>
    <scope>NUCLEOTIDE SEQUENCE [LARGE SCALE GENOMIC DNA]</scope>
    <source>
        <strain evidence="6 7">ZS-1/3</strain>
    </source>
</reference>
<dbReference type="GO" id="GO:0003677">
    <property type="term" value="F:DNA binding"/>
    <property type="evidence" value="ECO:0007669"/>
    <property type="project" value="UniProtKB-KW"/>
</dbReference>
<name>A0A7Y3RK82_9PROT</name>
<organism evidence="6 7">
    <name type="scientific">Parvularcula mediterranea</name>
    <dbReference type="NCBI Taxonomy" id="2732508"/>
    <lineage>
        <taxon>Bacteria</taxon>
        <taxon>Pseudomonadati</taxon>
        <taxon>Pseudomonadota</taxon>
        <taxon>Alphaproteobacteria</taxon>
        <taxon>Parvularculales</taxon>
        <taxon>Parvularculaceae</taxon>
        <taxon>Parvularcula</taxon>
    </lineage>
</organism>
<dbReference type="InterPro" id="IPR001789">
    <property type="entry name" value="Sig_transdc_resp-reg_receiver"/>
</dbReference>
<dbReference type="AlphaFoldDB" id="A0A7Y3RK82"/>
<comment type="caution">
    <text evidence="6">The sequence shown here is derived from an EMBL/GenBank/DDBJ whole genome shotgun (WGS) entry which is preliminary data.</text>
</comment>
<dbReference type="InterPro" id="IPR036388">
    <property type="entry name" value="WH-like_DNA-bd_sf"/>
</dbReference>
<feature type="domain" description="HTH luxR-type" evidence="4">
    <location>
        <begin position="135"/>
        <end position="200"/>
    </location>
</feature>
<dbReference type="InterPro" id="IPR058245">
    <property type="entry name" value="NreC/VraR/RcsB-like_REC"/>
</dbReference>
<dbReference type="PROSITE" id="PS50043">
    <property type="entry name" value="HTH_LUXR_2"/>
    <property type="match status" value="1"/>
</dbReference>
<dbReference type="GO" id="GO:0006355">
    <property type="term" value="P:regulation of DNA-templated transcription"/>
    <property type="evidence" value="ECO:0007669"/>
    <property type="project" value="InterPro"/>
</dbReference>
<dbReference type="CDD" id="cd06170">
    <property type="entry name" value="LuxR_C_like"/>
    <property type="match status" value="1"/>
</dbReference>
<dbReference type="PANTHER" id="PTHR45566">
    <property type="entry name" value="HTH-TYPE TRANSCRIPTIONAL REGULATOR YHJB-RELATED"/>
    <property type="match status" value="1"/>
</dbReference>
<dbReference type="PANTHER" id="PTHR45566:SF1">
    <property type="entry name" value="HTH-TYPE TRANSCRIPTIONAL REGULATOR YHJB-RELATED"/>
    <property type="match status" value="1"/>
</dbReference>
<dbReference type="PRINTS" id="PR00038">
    <property type="entry name" value="HTHLUXR"/>
</dbReference>
<proteinExistence type="predicted"/>
<evidence type="ECO:0000256" key="2">
    <source>
        <dbReference type="ARBA" id="ARBA00023125"/>
    </source>
</evidence>
<dbReference type="SMART" id="SM00448">
    <property type="entry name" value="REC"/>
    <property type="match status" value="1"/>
</dbReference>
<keyword evidence="1 3" id="KW-0597">Phosphoprotein</keyword>
<dbReference type="CDD" id="cd17535">
    <property type="entry name" value="REC_NarL-like"/>
    <property type="match status" value="1"/>
</dbReference>